<keyword evidence="1" id="KW-0812">Transmembrane</keyword>
<organism evidence="2 3">
    <name type="scientific">Aeromonas salmonicida subsp. pectinolytica 34mel</name>
    <dbReference type="NCBI Taxonomy" id="1324960"/>
    <lineage>
        <taxon>Bacteria</taxon>
        <taxon>Pseudomonadati</taxon>
        <taxon>Pseudomonadota</taxon>
        <taxon>Gammaproteobacteria</taxon>
        <taxon>Aeromonadales</taxon>
        <taxon>Aeromonadaceae</taxon>
        <taxon>Aeromonas</taxon>
    </lineage>
</organism>
<dbReference type="RefSeq" id="WP_099368984.1">
    <property type="nucleotide sequence ID" value="NZ_ARYZ02000042.1"/>
</dbReference>
<evidence type="ECO:0000313" key="3">
    <source>
        <dbReference type="Proteomes" id="UP000222916"/>
    </source>
</evidence>
<reference evidence="3" key="1">
    <citation type="journal article" date="2018" name="BMC Genomics">
        <title>The complete and fully assembled genome sequence of Aeromonas salmonicida subsp. pectinolytica and its comparative analysis with other Aeromonas species: investigation of the mobilome in environmental and pathogenic strains.</title>
        <authorList>
            <person name="Pfeiffer F."/>
            <person name="Zamora-Lagos M.A."/>
            <person name="Blettinger M."/>
            <person name="Yeroslaviz A."/>
            <person name="Dahl A."/>
            <person name="Gruber S."/>
            <person name="Habermann B.H."/>
        </authorList>
    </citation>
    <scope>NUCLEOTIDE SEQUENCE [LARGE SCALE GENOMIC DNA]</scope>
    <source>
        <strain evidence="3">34mel</strain>
    </source>
</reference>
<feature type="transmembrane region" description="Helical" evidence="1">
    <location>
        <begin position="15"/>
        <end position="37"/>
    </location>
</feature>
<gene>
    <name evidence="2" type="ORF">Asalp_26570</name>
</gene>
<dbReference type="Proteomes" id="UP000222916">
    <property type="component" value="Chromosome"/>
</dbReference>
<dbReference type="PROSITE" id="PS51257">
    <property type="entry name" value="PROKAR_LIPOPROTEIN"/>
    <property type="match status" value="1"/>
</dbReference>
<proteinExistence type="predicted"/>
<keyword evidence="1" id="KW-1133">Transmembrane helix</keyword>
<evidence type="ECO:0000256" key="1">
    <source>
        <dbReference type="SAM" id="Phobius"/>
    </source>
</evidence>
<dbReference type="AlphaFoldDB" id="A0A2D1QHQ9"/>
<sequence length="108" mass="12335">MNERLKSVFNQGSNFGGWVKGFVAIGAIVMACSVAYYKVYELERYSGAHYRNIQELQNISIQTKIRVDVLETRADKSDQKIEKFVDAIHQLNLNIVELNTTLKAKQPK</sequence>
<evidence type="ECO:0000313" key="2">
    <source>
        <dbReference type="EMBL" id="ATP09797.1"/>
    </source>
</evidence>
<keyword evidence="1" id="KW-0472">Membrane</keyword>
<dbReference type="EMBL" id="CP022426">
    <property type="protein sequence ID" value="ATP09797.1"/>
    <property type="molecule type" value="Genomic_DNA"/>
</dbReference>
<name>A0A2D1QHQ9_AERSA</name>
<protein>
    <submittedName>
        <fullName evidence="2">Uncharacterized protein</fullName>
    </submittedName>
</protein>
<accession>A0A2D1QHQ9</accession>